<reference evidence="1 2" key="1">
    <citation type="submission" date="2021-06" db="EMBL/GenBank/DDBJ databases">
        <authorList>
            <person name="Palmer J.M."/>
        </authorList>
    </citation>
    <scope>NUCLEOTIDE SEQUENCE [LARGE SCALE GENOMIC DNA]</scope>
    <source>
        <strain evidence="1 2">AS_MEX2019</strain>
        <tissue evidence="1">Muscle</tissue>
    </source>
</reference>
<evidence type="ECO:0000313" key="2">
    <source>
        <dbReference type="Proteomes" id="UP001469553"/>
    </source>
</evidence>
<gene>
    <name evidence="1" type="ORF">AMECASPLE_030072</name>
</gene>
<comment type="caution">
    <text evidence="1">The sequence shown here is derived from an EMBL/GenBank/DDBJ whole genome shotgun (WGS) entry which is preliminary data.</text>
</comment>
<dbReference type="EMBL" id="JAHRIP010078764">
    <property type="protein sequence ID" value="MEQ2312355.1"/>
    <property type="molecule type" value="Genomic_DNA"/>
</dbReference>
<protein>
    <submittedName>
        <fullName evidence="1">Uncharacterized protein</fullName>
    </submittedName>
</protein>
<accession>A0ABV1A1Q6</accession>
<sequence length="99" mass="10652">MLSMLPLKDSMQISHLKKGLIVITLPESFLKAQDEVRGMRLTSARRESTCLGGKIHPTAAPAAAAAAARCLICPQLSRQASQCTILLLSPRKLGSHMTL</sequence>
<evidence type="ECO:0000313" key="1">
    <source>
        <dbReference type="EMBL" id="MEQ2312355.1"/>
    </source>
</evidence>
<dbReference type="Proteomes" id="UP001469553">
    <property type="component" value="Unassembled WGS sequence"/>
</dbReference>
<keyword evidence="2" id="KW-1185">Reference proteome</keyword>
<proteinExistence type="predicted"/>
<name>A0ABV1A1Q6_9TELE</name>
<organism evidence="1 2">
    <name type="scientific">Ameca splendens</name>
    <dbReference type="NCBI Taxonomy" id="208324"/>
    <lineage>
        <taxon>Eukaryota</taxon>
        <taxon>Metazoa</taxon>
        <taxon>Chordata</taxon>
        <taxon>Craniata</taxon>
        <taxon>Vertebrata</taxon>
        <taxon>Euteleostomi</taxon>
        <taxon>Actinopterygii</taxon>
        <taxon>Neopterygii</taxon>
        <taxon>Teleostei</taxon>
        <taxon>Neoteleostei</taxon>
        <taxon>Acanthomorphata</taxon>
        <taxon>Ovalentaria</taxon>
        <taxon>Atherinomorphae</taxon>
        <taxon>Cyprinodontiformes</taxon>
        <taxon>Goodeidae</taxon>
        <taxon>Ameca</taxon>
    </lineage>
</organism>